<keyword evidence="3" id="KW-1185">Reference proteome</keyword>
<feature type="transmembrane region" description="Helical" evidence="1">
    <location>
        <begin position="20"/>
        <end position="39"/>
    </location>
</feature>
<keyword evidence="1" id="KW-0812">Transmembrane</keyword>
<feature type="transmembrane region" description="Helical" evidence="1">
    <location>
        <begin position="206"/>
        <end position="225"/>
    </location>
</feature>
<proteinExistence type="predicted"/>
<feature type="transmembrane region" description="Helical" evidence="1">
    <location>
        <begin position="163"/>
        <end position="186"/>
    </location>
</feature>
<accession>A0ABP8DP08</accession>
<name>A0ABP8DP08_9ACTN</name>
<comment type="caution">
    <text evidence="2">The sequence shown here is derived from an EMBL/GenBank/DDBJ whole genome shotgun (WGS) entry which is preliminary data.</text>
</comment>
<feature type="transmembrane region" description="Helical" evidence="1">
    <location>
        <begin position="234"/>
        <end position="253"/>
    </location>
</feature>
<evidence type="ECO:0000256" key="1">
    <source>
        <dbReference type="SAM" id="Phobius"/>
    </source>
</evidence>
<dbReference type="Proteomes" id="UP001500620">
    <property type="component" value="Unassembled WGS sequence"/>
</dbReference>
<keyword evidence="1" id="KW-1133">Transmembrane helix</keyword>
<evidence type="ECO:0000313" key="2">
    <source>
        <dbReference type="EMBL" id="GAA4260746.1"/>
    </source>
</evidence>
<feature type="transmembrane region" description="Helical" evidence="1">
    <location>
        <begin position="138"/>
        <end position="156"/>
    </location>
</feature>
<gene>
    <name evidence="2" type="ORF">GCM10022255_090600</name>
</gene>
<keyword evidence="1" id="KW-0472">Membrane</keyword>
<feature type="transmembrane region" description="Helical" evidence="1">
    <location>
        <begin position="45"/>
        <end position="73"/>
    </location>
</feature>
<evidence type="ECO:0008006" key="4">
    <source>
        <dbReference type="Google" id="ProtNLM"/>
    </source>
</evidence>
<dbReference type="RefSeq" id="WP_345137652.1">
    <property type="nucleotide sequence ID" value="NZ_BAABAT010000042.1"/>
</dbReference>
<reference evidence="3" key="1">
    <citation type="journal article" date="2019" name="Int. J. Syst. Evol. Microbiol.">
        <title>The Global Catalogue of Microorganisms (GCM) 10K type strain sequencing project: providing services to taxonomists for standard genome sequencing and annotation.</title>
        <authorList>
            <consortium name="The Broad Institute Genomics Platform"/>
            <consortium name="The Broad Institute Genome Sequencing Center for Infectious Disease"/>
            <person name="Wu L."/>
            <person name="Ma J."/>
        </authorList>
    </citation>
    <scope>NUCLEOTIDE SEQUENCE [LARGE SCALE GENOMIC DNA]</scope>
    <source>
        <strain evidence="3">JCM 17441</strain>
    </source>
</reference>
<dbReference type="EMBL" id="BAABAT010000042">
    <property type="protein sequence ID" value="GAA4260746.1"/>
    <property type="molecule type" value="Genomic_DNA"/>
</dbReference>
<evidence type="ECO:0000313" key="3">
    <source>
        <dbReference type="Proteomes" id="UP001500620"/>
    </source>
</evidence>
<organism evidence="2 3">
    <name type="scientific">Dactylosporangium darangshiense</name>
    <dbReference type="NCBI Taxonomy" id="579108"/>
    <lineage>
        <taxon>Bacteria</taxon>
        <taxon>Bacillati</taxon>
        <taxon>Actinomycetota</taxon>
        <taxon>Actinomycetes</taxon>
        <taxon>Micromonosporales</taxon>
        <taxon>Micromonosporaceae</taxon>
        <taxon>Dactylosporangium</taxon>
    </lineage>
</organism>
<sequence length="254" mass="26917">MTAVAPLIGREVRRLARHPVLWLIPVIVVAAAALDSASAGRNAGYWYGTIFTAVAFFGPIFVLFAANLIASSARRSRAEEMLAATPTSDTRRTWAMSLGVALPLAGVGAVAVGAMALIDGVNDIPPDQLQSAGELAQLPFVLAGAGLLGVLAARWLPFTGGVLITFVAATLGALVLFRRFDSGIWWMWWSTGTTFEGQRPVPGEPWLHAAYLFGLCACATVAAVYRDRTQWTRLALVGVPVVAATLALGWLQLS</sequence>
<protein>
    <recommendedName>
        <fullName evidence="4">ABC transporter permease</fullName>
    </recommendedName>
</protein>
<feature type="transmembrane region" description="Helical" evidence="1">
    <location>
        <begin position="94"/>
        <end position="118"/>
    </location>
</feature>